<dbReference type="Gene3D" id="3.30.420.10">
    <property type="entry name" value="Ribonuclease H-like superfamily/Ribonuclease H"/>
    <property type="match status" value="1"/>
</dbReference>
<dbReference type="Proteomes" id="UP000257109">
    <property type="component" value="Unassembled WGS sequence"/>
</dbReference>
<dbReference type="EMBL" id="QJKJ01012764">
    <property type="protein sequence ID" value="RDX67937.1"/>
    <property type="molecule type" value="Genomic_DNA"/>
</dbReference>
<name>A0A371EPG7_MUCPR</name>
<dbReference type="Pfam" id="PF13456">
    <property type="entry name" value="RVT_3"/>
    <property type="match status" value="1"/>
</dbReference>
<comment type="caution">
    <text evidence="2">The sequence shown here is derived from an EMBL/GenBank/DDBJ whole genome shotgun (WGS) entry which is preliminary data.</text>
</comment>
<dbReference type="OrthoDB" id="1165617at2759"/>
<proteinExistence type="predicted"/>
<dbReference type="GO" id="GO:0003676">
    <property type="term" value="F:nucleic acid binding"/>
    <property type="evidence" value="ECO:0007669"/>
    <property type="project" value="InterPro"/>
</dbReference>
<dbReference type="GO" id="GO:0004523">
    <property type="term" value="F:RNA-DNA hybrid ribonuclease activity"/>
    <property type="evidence" value="ECO:0007669"/>
    <property type="project" value="InterPro"/>
</dbReference>
<dbReference type="InterPro" id="IPR012337">
    <property type="entry name" value="RNaseH-like_sf"/>
</dbReference>
<protein>
    <recommendedName>
        <fullName evidence="1">RNase H type-1 domain-containing protein</fullName>
    </recommendedName>
</protein>
<dbReference type="AlphaFoldDB" id="A0A371EPG7"/>
<dbReference type="InterPro" id="IPR036397">
    <property type="entry name" value="RNaseH_sf"/>
</dbReference>
<reference evidence="2" key="1">
    <citation type="submission" date="2018-05" db="EMBL/GenBank/DDBJ databases">
        <title>Draft genome of Mucuna pruriens seed.</title>
        <authorList>
            <person name="Nnadi N.E."/>
            <person name="Vos R."/>
            <person name="Hasami M.H."/>
            <person name="Devisetty U.K."/>
            <person name="Aguiy J.C."/>
        </authorList>
    </citation>
    <scope>NUCLEOTIDE SEQUENCE [LARGE SCALE GENOMIC DNA]</scope>
    <source>
        <strain evidence="2">JCA_2017</strain>
    </source>
</reference>
<dbReference type="STRING" id="157652.A0A371EPG7"/>
<organism evidence="2 3">
    <name type="scientific">Mucuna pruriens</name>
    <name type="common">Velvet bean</name>
    <name type="synonym">Dolichos pruriens</name>
    <dbReference type="NCBI Taxonomy" id="157652"/>
    <lineage>
        <taxon>Eukaryota</taxon>
        <taxon>Viridiplantae</taxon>
        <taxon>Streptophyta</taxon>
        <taxon>Embryophyta</taxon>
        <taxon>Tracheophyta</taxon>
        <taxon>Spermatophyta</taxon>
        <taxon>Magnoliopsida</taxon>
        <taxon>eudicotyledons</taxon>
        <taxon>Gunneridae</taxon>
        <taxon>Pentapetalae</taxon>
        <taxon>rosids</taxon>
        <taxon>fabids</taxon>
        <taxon>Fabales</taxon>
        <taxon>Fabaceae</taxon>
        <taxon>Papilionoideae</taxon>
        <taxon>50 kb inversion clade</taxon>
        <taxon>NPAAA clade</taxon>
        <taxon>indigoferoid/millettioid clade</taxon>
        <taxon>Phaseoleae</taxon>
        <taxon>Mucuna</taxon>
    </lineage>
</organism>
<keyword evidence="3" id="KW-1185">Reference proteome</keyword>
<evidence type="ECO:0000313" key="2">
    <source>
        <dbReference type="EMBL" id="RDX67937.1"/>
    </source>
</evidence>
<evidence type="ECO:0000313" key="3">
    <source>
        <dbReference type="Proteomes" id="UP000257109"/>
    </source>
</evidence>
<dbReference type="PANTHER" id="PTHR48475">
    <property type="entry name" value="RIBONUCLEASE H"/>
    <property type="match status" value="1"/>
</dbReference>
<gene>
    <name evidence="2" type="ORF">CR513_53127</name>
</gene>
<dbReference type="SUPFAM" id="SSF53098">
    <property type="entry name" value="Ribonuclease H-like"/>
    <property type="match status" value="1"/>
</dbReference>
<accession>A0A371EPG7</accession>
<feature type="domain" description="RNase H type-1" evidence="1">
    <location>
        <begin position="45"/>
        <end position="145"/>
    </location>
</feature>
<feature type="non-terminal residue" evidence="2">
    <location>
        <position position="1"/>
    </location>
</feature>
<dbReference type="PANTHER" id="PTHR48475:SF1">
    <property type="entry name" value="RNASE H TYPE-1 DOMAIN-CONTAINING PROTEIN"/>
    <property type="match status" value="1"/>
</dbReference>
<dbReference type="CDD" id="cd09279">
    <property type="entry name" value="RNase_HI_like"/>
    <property type="match status" value="1"/>
</dbReference>
<evidence type="ECO:0000259" key="1">
    <source>
        <dbReference type="Pfam" id="PF13456"/>
    </source>
</evidence>
<sequence>MAHHPLLDYQSLLHEFLDEHLMIVKETESESELDGWKLWFDGASNLLENGIRVVLASPEGQCFPFSAILGFDCTNNMAEYEACAMGIMIALEYQVKQLKVFEDLALVIYQLRGEWETCDPKLILYHSHLMEISEHFDKITFHYVPTGRKLDG</sequence>
<dbReference type="InterPro" id="IPR002156">
    <property type="entry name" value="RNaseH_domain"/>
</dbReference>